<feature type="region of interest" description="Disordered" evidence="2">
    <location>
        <begin position="243"/>
        <end position="270"/>
    </location>
</feature>
<dbReference type="PROSITE" id="PS50937">
    <property type="entry name" value="HTH_MERR_2"/>
    <property type="match status" value="2"/>
</dbReference>
<dbReference type="Pfam" id="PF00376">
    <property type="entry name" value="MerR"/>
    <property type="match status" value="1"/>
</dbReference>
<evidence type="ECO:0000313" key="4">
    <source>
        <dbReference type="EMBL" id="MBO8188672.1"/>
    </source>
</evidence>
<dbReference type="RefSeq" id="WP_209267452.1">
    <property type="nucleotide sequence ID" value="NZ_JAFFZN010000026.1"/>
</dbReference>
<dbReference type="PANTHER" id="PTHR30204:SF93">
    <property type="entry name" value="HTH MERR-TYPE DOMAIN-CONTAINING PROTEIN"/>
    <property type="match status" value="1"/>
</dbReference>
<keyword evidence="1" id="KW-0238">DNA-binding</keyword>
<evidence type="ECO:0000259" key="3">
    <source>
        <dbReference type="PROSITE" id="PS50937"/>
    </source>
</evidence>
<dbReference type="EMBL" id="JAFFZN010000026">
    <property type="protein sequence ID" value="MBO8188672.1"/>
    <property type="molecule type" value="Genomic_DNA"/>
</dbReference>
<dbReference type="SMART" id="SM00422">
    <property type="entry name" value="HTH_MERR"/>
    <property type="match status" value="2"/>
</dbReference>
<dbReference type="SUPFAM" id="SSF46955">
    <property type="entry name" value="Putative DNA-binding domain"/>
    <property type="match status" value="2"/>
</dbReference>
<protein>
    <submittedName>
        <fullName evidence="4">MerR family transcriptional regulator</fullName>
    </submittedName>
</protein>
<name>A0ABS3WZX1_9ACTN</name>
<evidence type="ECO:0000313" key="5">
    <source>
        <dbReference type="Proteomes" id="UP001518976"/>
    </source>
</evidence>
<dbReference type="InterPro" id="IPR009061">
    <property type="entry name" value="DNA-bd_dom_put_sf"/>
</dbReference>
<organism evidence="4 5">
    <name type="scientific">Streptomyces spirodelae</name>
    <dbReference type="NCBI Taxonomy" id="2812904"/>
    <lineage>
        <taxon>Bacteria</taxon>
        <taxon>Bacillati</taxon>
        <taxon>Actinomycetota</taxon>
        <taxon>Actinomycetes</taxon>
        <taxon>Kitasatosporales</taxon>
        <taxon>Streptomycetaceae</taxon>
        <taxon>Streptomyces</taxon>
    </lineage>
</organism>
<dbReference type="Proteomes" id="UP001518976">
    <property type="component" value="Unassembled WGS sequence"/>
</dbReference>
<dbReference type="Gene3D" id="1.10.1660.10">
    <property type="match status" value="2"/>
</dbReference>
<comment type="caution">
    <text evidence="4">The sequence shown here is derived from an EMBL/GenBank/DDBJ whole genome shotgun (WGS) entry which is preliminary data.</text>
</comment>
<feature type="domain" description="HTH merR-type" evidence="3">
    <location>
        <begin position="131"/>
        <end position="200"/>
    </location>
</feature>
<dbReference type="InterPro" id="IPR000551">
    <property type="entry name" value="MerR-type_HTH_dom"/>
</dbReference>
<dbReference type="Pfam" id="PF13411">
    <property type="entry name" value="MerR_1"/>
    <property type="match status" value="1"/>
</dbReference>
<dbReference type="PANTHER" id="PTHR30204">
    <property type="entry name" value="REDOX-CYCLING DRUG-SENSING TRANSCRIPTIONAL ACTIVATOR SOXR"/>
    <property type="match status" value="1"/>
</dbReference>
<feature type="compositionally biased region" description="Low complexity" evidence="2">
    <location>
        <begin position="252"/>
        <end position="263"/>
    </location>
</feature>
<feature type="domain" description="HTH merR-type" evidence="3">
    <location>
        <begin position="18"/>
        <end position="55"/>
    </location>
</feature>
<accession>A0ABS3WZX1</accession>
<proteinExistence type="predicted"/>
<dbReference type="InterPro" id="IPR047057">
    <property type="entry name" value="MerR_fam"/>
</dbReference>
<gene>
    <name evidence="4" type="ORF">JW592_24830</name>
</gene>
<reference evidence="4 5" key="1">
    <citation type="submission" date="2021-02" db="EMBL/GenBank/DDBJ databases">
        <title>Streptomyces spirodelae sp. nov., isolated from duckweed.</title>
        <authorList>
            <person name="Saimee Y."/>
            <person name="Duangmal K."/>
        </authorList>
    </citation>
    <scope>NUCLEOTIDE SEQUENCE [LARGE SCALE GENOMIC DNA]</scope>
    <source>
        <strain evidence="4 5">DW4-2</strain>
    </source>
</reference>
<keyword evidence="5" id="KW-1185">Reference proteome</keyword>
<evidence type="ECO:0000256" key="1">
    <source>
        <dbReference type="ARBA" id="ARBA00023125"/>
    </source>
</evidence>
<sequence length="270" mass="29294">MGTAASPQGRRTLRSVDLARAAGISTQQVRNYEEDCILPPADRTPSGYRLFTERHRAALLTYRALVKGYGLDPARRMLHAVHAGDVGAALALVNEGHAILHEQRRSLRMASEALTATAERAPEEAAHARTVLRIGELAHQLSVRRSALRVWESAGLLTPRREPVTGYRSFGPAEIRDARLIALLRQSRYPLPQIRTVLDGLRETGSTAELRAALAHRAQELTARTTAMLEGSGLLHAYLRDHGHDREGGETRTGAETASAESAGGAGGLR</sequence>
<evidence type="ECO:0000256" key="2">
    <source>
        <dbReference type="SAM" id="MobiDB-lite"/>
    </source>
</evidence>